<keyword evidence="6" id="KW-1003">Cell membrane</keyword>
<evidence type="ECO:0000256" key="8">
    <source>
        <dbReference type="ARBA" id="ARBA00022801"/>
    </source>
</evidence>
<protein>
    <recommendedName>
        <fullName evidence="5">Multiple inositol polyphosphate phosphatase 1</fullName>
        <ecNumber evidence="4">3.1.3.62</ecNumber>
        <ecNumber evidence="3">3.1.3.80</ecNumber>
    </recommendedName>
    <alternativeName>
        <fullName evidence="11">2,3-bisphosphoglycerate 3-phosphatase</fullName>
    </alternativeName>
</protein>
<keyword evidence="8" id="KW-0378">Hydrolase</keyword>
<dbReference type="CDD" id="cd07061">
    <property type="entry name" value="HP_HAP_like"/>
    <property type="match status" value="1"/>
</dbReference>
<evidence type="ECO:0000256" key="15">
    <source>
        <dbReference type="ARBA" id="ARBA00043832"/>
    </source>
</evidence>
<evidence type="ECO:0000256" key="10">
    <source>
        <dbReference type="ARBA" id="ARBA00023180"/>
    </source>
</evidence>
<evidence type="ECO:0000256" key="4">
    <source>
        <dbReference type="ARBA" id="ARBA00013040"/>
    </source>
</evidence>
<dbReference type="EC" id="3.1.3.62" evidence="4"/>
<dbReference type="InterPro" id="IPR033379">
    <property type="entry name" value="Acid_Pase_AS"/>
</dbReference>
<proteinExistence type="inferred from homology"/>
<dbReference type="Gene3D" id="3.40.50.1240">
    <property type="entry name" value="Phosphoglycerate mutase-like"/>
    <property type="match status" value="1"/>
</dbReference>
<comment type="similarity">
    <text evidence="2">Belongs to the histidine acid phosphatase family. MINPP1 subfamily.</text>
</comment>
<evidence type="ECO:0000256" key="18">
    <source>
        <dbReference type="SAM" id="SignalP"/>
    </source>
</evidence>
<dbReference type="Pfam" id="PF00328">
    <property type="entry name" value="His_Phos_2"/>
    <property type="match status" value="1"/>
</dbReference>
<feature type="disulfide bond" evidence="17">
    <location>
        <begin position="251"/>
        <end position="266"/>
    </location>
</feature>
<keyword evidence="10" id="KW-0325">Glycoprotein</keyword>
<dbReference type="EMBL" id="CAVLEF010000278">
    <property type="protein sequence ID" value="CAK1554516.1"/>
    <property type="molecule type" value="Genomic_DNA"/>
</dbReference>
<dbReference type="EC" id="3.1.3.80" evidence="3"/>
<evidence type="ECO:0000256" key="7">
    <source>
        <dbReference type="ARBA" id="ARBA00022729"/>
    </source>
</evidence>
<evidence type="ECO:0000256" key="14">
    <source>
        <dbReference type="ARBA" id="ARBA00043691"/>
    </source>
</evidence>
<comment type="catalytic activity">
    <reaction evidence="15">
        <text>(2R)-2,3-bisphosphoglycerate + H2O = (2R)-2-phosphoglycerate + phosphate</text>
        <dbReference type="Rhea" id="RHEA:27381"/>
        <dbReference type="ChEBI" id="CHEBI:15377"/>
        <dbReference type="ChEBI" id="CHEBI:43474"/>
        <dbReference type="ChEBI" id="CHEBI:58248"/>
        <dbReference type="ChEBI" id="CHEBI:58289"/>
        <dbReference type="EC" id="3.1.3.80"/>
    </reaction>
    <physiologicalReaction direction="left-to-right" evidence="15">
        <dbReference type="Rhea" id="RHEA:27382"/>
    </physiologicalReaction>
</comment>
<keyword evidence="17" id="KW-1015">Disulfide bond</keyword>
<dbReference type="InterPro" id="IPR016274">
    <property type="entry name" value="Histidine_acid_Pase_euk"/>
</dbReference>
<name>A0AAV1K1F4_9NEOP</name>
<feature type="active site" description="Nucleophile" evidence="16">
    <location>
        <position position="63"/>
    </location>
</feature>
<keyword evidence="7 18" id="KW-0732">Signal</keyword>
<keyword evidence="20" id="KW-1185">Reference proteome</keyword>
<organism evidence="19 20">
    <name type="scientific">Leptosia nina</name>
    <dbReference type="NCBI Taxonomy" id="320188"/>
    <lineage>
        <taxon>Eukaryota</taxon>
        <taxon>Metazoa</taxon>
        <taxon>Ecdysozoa</taxon>
        <taxon>Arthropoda</taxon>
        <taxon>Hexapoda</taxon>
        <taxon>Insecta</taxon>
        <taxon>Pterygota</taxon>
        <taxon>Neoptera</taxon>
        <taxon>Endopterygota</taxon>
        <taxon>Lepidoptera</taxon>
        <taxon>Glossata</taxon>
        <taxon>Ditrysia</taxon>
        <taxon>Papilionoidea</taxon>
        <taxon>Pieridae</taxon>
        <taxon>Pierinae</taxon>
        <taxon>Leptosia</taxon>
    </lineage>
</organism>
<dbReference type="InterPro" id="IPR000560">
    <property type="entry name" value="His_Pase_clade-2"/>
</dbReference>
<feature type="chain" id="PRO_5043819071" description="Multiple inositol polyphosphate phosphatase 1" evidence="18">
    <location>
        <begin position="18"/>
        <end position="431"/>
    </location>
</feature>
<dbReference type="PANTHER" id="PTHR20963">
    <property type="entry name" value="MULTIPLE INOSITOL POLYPHOSPHATE PHOSPHATASE-RELATED"/>
    <property type="match status" value="1"/>
</dbReference>
<evidence type="ECO:0000256" key="2">
    <source>
        <dbReference type="ARBA" id="ARBA00008422"/>
    </source>
</evidence>
<evidence type="ECO:0000256" key="17">
    <source>
        <dbReference type="PIRSR" id="PIRSR000894-2"/>
    </source>
</evidence>
<dbReference type="GO" id="GO:0005886">
    <property type="term" value="C:plasma membrane"/>
    <property type="evidence" value="ECO:0007669"/>
    <property type="project" value="UniProtKB-SubCell"/>
</dbReference>
<dbReference type="PIRSF" id="PIRSF000894">
    <property type="entry name" value="Acid_phosphatase"/>
    <property type="match status" value="1"/>
</dbReference>
<evidence type="ECO:0000256" key="16">
    <source>
        <dbReference type="PIRSR" id="PIRSR000894-1"/>
    </source>
</evidence>
<dbReference type="GO" id="GO:0034417">
    <property type="term" value="F:bisphosphoglycerate 3-phosphatase activity"/>
    <property type="evidence" value="ECO:0007669"/>
    <property type="project" value="UniProtKB-EC"/>
</dbReference>
<reference evidence="19 20" key="1">
    <citation type="submission" date="2023-11" db="EMBL/GenBank/DDBJ databases">
        <authorList>
            <person name="Okamura Y."/>
        </authorList>
    </citation>
    <scope>NUCLEOTIDE SEQUENCE [LARGE SCALE GENOMIC DNA]</scope>
</reference>
<feature type="active site" description="Proton donor" evidence="16">
    <location>
        <position position="328"/>
    </location>
</feature>
<evidence type="ECO:0000256" key="11">
    <source>
        <dbReference type="ARBA" id="ARBA00031642"/>
    </source>
</evidence>
<dbReference type="GO" id="GO:0052745">
    <property type="term" value="F:inositol phosphate phosphatase activity"/>
    <property type="evidence" value="ECO:0007669"/>
    <property type="project" value="TreeGrafter"/>
</dbReference>
<evidence type="ECO:0000313" key="19">
    <source>
        <dbReference type="EMBL" id="CAK1554516.1"/>
    </source>
</evidence>
<evidence type="ECO:0000313" key="20">
    <source>
        <dbReference type="Proteomes" id="UP001497472"/>
    </source>
</evidence>
<evidence type="ECO:0000256" key="9">
    <source>
        <dbReference type="ARBA" id="ARBA00023136"/>
    </source>
</evidence>
<feature type="disulfide bond" evidence="17">
    <location>
        <begin position="52"/>
        <end position="377"/>
    </location>
</feature>
<keyword evidence="9" id="KW-0472">Membrane</keyword>
<comment type="subcellular location">
    <subcellularLocation>
        <location evidence="1">Cell membrane</location>
    </subcellularLocation>
</comment>
<dbReference type="AlphaFoldDB" id="A0AAV1K1F4"/>
<gene>
    <name evidence="19" type="ORF">LNINA_LOCUS13428</name>
</gene>
<comment type="caution">
    <text evidence="19">The sequence shown here is derived from an EMBL/GenBank/DDBJ whole genome shotgun (WGS) entry which is preliminary data.</text>
</comment>
<evidence type="ECO:0000256" key="6">
    <source>
        <dbReference type="ARBA" id="ARBA00022475"/>
    </source>
</evidence>
<dbReference type="GO" id="GO:0003993">
    <property type="term" value="F:acid phosphatase activity"/>
    <property type="evidence" value="ECO:0007669"/>
    <property type="project" value="TreeGrafter"/>
</dbReference>
<comment type="catalytic activity">
    <reaction evidence="14">
        <text>1D-myo-inositol hexakisphosphate + H2O = 1D-myo-inositol 1,2,4,5,6-pentakisphosphate + phosphate</text>
        <dbReference type="Rhea" id="RHEA:16989"/>
        <dbReference type="ChEBI" id="CHEBI:15377"/>
        <dbReference type="ChEBI" id="CHEBI:43474"/>
        <dbReference type="ChEBI" id="CHEBI:57798"/>
        <dbReference type="ChEBI" id="CHEBI:58130"/>
        <dbReference type="EC" id="3.1.3.62"/>
    </reaction>
    <physiologicalReaction direction="left-to-right" evidence="14">
        <dbReference type="Rhea" id="RHEA:16990"/>
    </physiologicalReaction>
</comment>
<dbReference type="InterPro" id="IPR029033">
    <property type="entry name" value="His_PPase_superfam"/>
</dbReference>
<evidence type="ECO:0000256" key="3">
    <source>
        <dbReference type="ARBA" id="ARBA00012976"/>
    </source>
</evidence>
<comment type="catalytic activity">
    <reaction evidence="12">
        <text>1D-myo-inositol 1,2,5,6-tetrakisphosphate + H2O = 1D-myo-inositol 1,2,6-trisphosphate + phosphate</text>
        <dbReference type="Rhea" id="RHEA:77119"/>
        <dbReference type="ChEBI" id="CHEBI:15377"/>
        <dbReference type="ChEBI" id="CHEBI:43474"/>
        <dbReference type="ChEBI" id="CHEBI:195535"/>
        <dbReference type="ChEBI" id="CHEBI:195537"/>
        <dbReference type="EC" id="3.1.3.62"/>
    </reaction>
    <physiologicalReaction direction="left-to-right" evidence="12">
        <dbReference type="Rhea" id="RHEA:77120"/>
    </physiologicalReaction>
</comment>
<comment type="catalytic activity">
    <reaction evidence="13">
        <text>1D-myo-inositol 1,2,4,5,6-pentakisphosphate + H2O = 1D-myo-inositol 1,2,5,6-tetrakisphosphate + phosphate</text>
        <dbReference type="Rhea" id="RHEA:77115"/>
        <dbReference type="ChEBI" id="CHEBI:15377"/>
        <dbReference type="ChEBI" id="CHEBI:43474"/>
        <dbReference type="ChEBI" id="CHEBI:57798"/>
        <dbReference type="ChEBI" id="CHEBI:195535"/>
        <dbReference type="EC" id="3.1.3.62"/>
    </reaction>
    <physiologicalReaction direction="left-to-right" evidence="13">
        <dbReference type="Rhea" id="RHEA:77116"/>
    </physiologicalReaction>
</comment>
<sequence>MWKAFVLYAVIVCGAEGKCYWNGKCPYKYFGTKTPYDAVRGDIRDVAVLDQCEPVSVWMMMRHGTRHPEKKDVEKMKNVVPLIMDILQAHQEERGGMCAQDIENLRNWKWNEDLEAPQSELTEAGIEELKSIGQRFGDRFSHILENLEKFEVRASIEQRTQQSAQAFVNGLQRRNQTLNVSTSLDDDLTARPYRHCKKRFYDILIGPKIPEETDKYLQSREFQKVQTSLQKRIGLTEPLSPETILLIYDLCRFYRSYSPRLMDAWCGLFTDGDLKVLEYVEDLQHYYRNGHGDPMNAKLGASSLKDLYESFELGTQGVTSFSAYFSHDTMLEMVYTALGLYEDKPAISGLERTRKRLWRTSFLTPFAANFVAVLNKCNDSSTSVYNVQFFVNEIEVHLCSKRACAWDEFVDKFGNFTQTDLSFCNETQIVV</sequence>
<evidence type="ECO:0000256" key="1">
    <source>
        <dbReference type="ARBA" id="ARBA00004236"/>
    </source>
</evidence>
<dbReference type="SUPFAM" id="SSF53254">
    <property type="entry name" value="Phosphoglycerate mutase-like"/>
    <property type="match status" value="1"/>
</dbReference>
<accession>A0AAV1K1F4</accession>
<feature type="disulfide bond" evidence="17">
    <location>
        <begin position="399"/>
        <end position="404"/>
    </location>
</feature>
<feature type="signal peptide" evidence="18">
    <location>
        <begin position="1"/>
        <end position="17"/>
    </location>
</feature>
<evidence type="ECO:0000256" key="13">
    <source>
        <dbReference type="ARBA" id="ARBA00043671"/>
    </source>
</evidence>
<evidence type="ECO:0000256" key="5">
    <source>
        <dbReference type="ARBA" id="ARBA00018097"/>
    </source>
</evidence>
<evidence type="ECO:0000256" key="12">
    <source>
        <dbReference type="ARBA" id="ARBA00043668"/>
    </source>
</evidence>
<dbReference type="Proteomes" id="UP001497472">
    <property type="component" value="Unassembled WGS sequence"/>
</dbReference>
<dbReference type="PANTHER" id="PTHR20963:SF8">
    <property type="entry name" value="MULTIPLE INOSITOL POLYPHOSPHATE PHOSPHATASE 1"/>
    <property type="match status" value="1"/>
</dbReference>
<dbReference type="PROSITE" id="PS00778">
    <property type="entry name" value="HIS_ACID_PHOSPHAT_2"/>
    <property type="match status" value="1"/>
</dbReference>